<dbReference type="AlphaFoldDB" id="A0A9Q9B6W7"/>
<dbReference type="Pfam" id="PF12224">
    <property type="entry name" value="Amidoligase_2"/>
    <property type="match status" value="1"/>
</dbReference>
<gene>
    <name evidence="1" type="ORF">Slin15195_G126840</name>
</gene>
<protein>
    <submittedName>
        <fullName evidence="1">Amidoligase enzyme</fullName>
    </submittedName>
</protein>
<organism evidence="1 2">
    <name type="scientific">Septoria linicola</name>
    <dbReference type="NCBI Taxonomy" id="215465"/>
    <lineage>
        <taxon>Eukaryota</taxon>
        <taxon>Fungi</taxon>
        <taxon>Dikarya</taxon>
        <taxon>Ascomycota</taxon>
        <taxon>Pezizomycotina</taxon>
        <taxon>Dothideomycetes</taxon>
        <taxon>Dothideomycetidae</taxon>
        <taxon>Mycosphaerellales</taxon>
        <taxon>Mycosphaerellaceae</taxon>
        <taxon>Septoria</taxon>
    </lineage>
</organism>
<dbReference type="Proteomes" id="UP001056384">
    <property type="component" value="Chromosome 12"/>
</dbReference>
<dbReference type="InterPro" id="IPR022025">
    <property type="entry name" value="Amidoligase_2"/>
</dbReference>
<dbReference type="PANTHER" id="PTHR36847:SF1">
    <property type="entry name" value="AMIDOLIGASE ENZYME"/>
    <property type="match status" value="1"/>
</dbReference>
<proteinExistence type="predicted"/>
<reference evidence="1" key="1">
    <citation type="submission" date="2022-06" db="EMBL/GenBank/DDBJ databases">
        <title>Complete genome sequences of two strains of the flax pathogen Septoria linicola.</title>
        <authorList>
            <person name="Lapalu N."/>
            <person name="Simon A."/>
            <person name="Demenou B."/>
            <person name="Paumier D."/>
            <person name="Guillot M.-P."/>
            <person name="Gout L."/>
            <person name="Valade R."/>
        </authorList>
    </citation>
    <scope>NUCLEOTIDE SEQUENCE</scope>
    <source>
        <strain evidence="1">SE15195</strain>
    </source>
</reference>
<sequence>MASRWADIPEEEVLVDREQNRLPLDLTLGVEFEFVLLQDLRKDNTSRLFLGQKMIADTLMKGLRGKCATCGKEHDLQLPVQSADTYTSADYRQWTTEQDESVNVGTLRSKYPKEFEHIRVHACELRSRILRVNRNLQTTEDPEVPGHRHEISYQEEIKIILDRLRTTFNSPSGKAGWRMLVNDSCGFHVHLGNDNKCFPLPTAKNVLSLYLANEKAIDAIHSLDRIDGSTLGNDPRREGVSPELRNIAKPPAYNKPFSFHFAYLLHQVVAYTQLEDASRWPKKRILEDPEFRELCSRNDLCSWLTIIDEAEDIRDFFSLQTKYHNHSSAIDTMGLLPYDERGVEPNFGRKLTFEFRQHAGTVDSTEALAWIDVLTHIVNYAHENTEDDVQYGCVDDWRNPDYETLHFLKKVGFEPTDPVFQHYQHVLGLNADASATSYADECREREELMARSFGDDDLFLGMMDLNAKLNHRNRDLYLIRKRIEAKFLAGCYGQFEEGSFLVALMYPEDALTEEERMKLTQGWRPAIVPSDSSPDDVSDDGLFAISLGEESG</sequence>
<accession>A0A9Q9B6W7</accession>
<name>A0A9Q9B6W7_9PEZI</name>
<evidence type="ECO:0000313" key="2">
    <source>
        <dbReference type="Proteomes" id="UP001056384"/>
    </source>
</evidence>
<dbReference type="PANTHER" id="PTHR36847">
    <property type="entry name" value="AMIDOLIGASE ENZYME"/>
    <property type="match status" value="1"/>
</dbReference>
<keyword evidence="2" id="KW-1185">Reference proteome</keyword>
<dbReference type="EMBL" id="CP099429">
    <property type="protein sequence ID" value="USW59365.1"/>
    <property type="molecule type" value="Genomic_DNA"/>
</dbReference>
<dbReference type="OrthoDB" id="412402at2759"/>
<evidence type="ECO:0000313" key="1">
    <source>
        <dbReference type="EMBL" id="USW59365.1"/>
    </source>
</evidence>